<evidence type="ECO:0000313" key="5">
    <source>
        <dbReference type="Proteomes" id="UP000005695"/>
    </source>
</evidence>
<dbReference type="InterPro" id="IPR036280">
    <property type="entry name" value="Multihaem_cyt_sf"/>
</dbReference>
<proteinExistence type="predicted"/>
<sequence>MHDQLKHFYAIVVTSLCLLLLSSLTCQANDALCLDCHDEIKQVIDESYYVHEPVRAYKCRVCHARDEFEPSMPVSQPEPNNNYVLAYKQTTSHEEQPITWLVENFTPAFHQSALIKQRKLKDRLILDLWYQQAGKKTHQFDTPDLDALQTQNPRYQMLAIENLYLTDFDTRLVPRATLHWNTNEPSRCTTSYGNKALDVVYEEDDLYLYDHHIDLRNFTDGGYVVEISCRDPYRRVKTTDRFNILTLPVREQPIAAPPVEEDRIALKNLQGKLWIEVESHQPASLSVGVQKTADRQQAVDEPLSQALVETTTADSERSEDEHITLNTRLYTTTQVCHKCHTGLEPGQSHPVNVLPPLNMIVPPEYKRLKNGKISCMTCHTVHGSNTEHRLIKKSPKALCTGCHTNY</sequence>
<reference evidence="4" key="1">
    <citation type="submission" date="2006-05" db="EMBL/GenBank/DDBJ databases">
        <title>Annotation of the draft genome assembly of Desulfuromonas acetoxidans DSM 684.</title>
        <authorList>
            <consortium name="US DOE Joint Genome Institute (JGI-ORNL)"/>
            <person name="Larimer F."/>
            <person name="Land M."/>
            <person name="Hauser L."/>
        </authorList>
    </citation>
    <scope>NUCLEOTIDE SEQUENCE [LARGE SCALE GENOMIC DNA]</scope>
    <source>
        <strain evidence="4">DSM 684</strain>
    </source>
</reference>
<dbReference type="NCBIfam" id="TIGR01905">
    <property type="entry name" value="paired_CXXCH_1"/>
    <property type="match status" value="1"/>
</dbReference>
<dbReference type="EMBL" id="AAEW02000005">
    <property type="protein sequence ID" value="EAT16406.1"/>
    <property type="molecule type" value="Genomic_DNA"/>
</dbReference>
<name>Q1K1I2_DESA6</name>
<organism evidence="4 5">
    <name type="scientific">Desulfuromonas acetoxidans (strain DSM 684 / 11070)</name>
    <dbReference type="NCBI Taxonomy" id="281689"/>
    <lineage>
        <taxon>Bacteria</taxon>
        <taxon>Pseudomonadati</taxon>
        <taxon>Thermodesulfobacteriota</taxon>
        <taxon>Desulfuromonadia</taxon>
        <taxon>Desulfuromonadales</taxon>
        <taxon>Desulfuromonadaceae</taxon>
        <taxon>Desulfuromonas</taxon>
    </lineage>
</organism>
<dbReference type="PANTHER" id="PTHR35038:SF8">
    <property type="entry name" value="C-TYPE POLYHEME CYTOCHROME OMCC"/>
    <property type="match status" value="1"/>
</dbReference>
<keyword evidence="5" id="KW-1185">Reference proteome</keyword>
<dbReference type="RefSeq" id="WP_005999044.1">
    <property type="nucleotide sequence ID" value="NZ_AAEW02000005.1"/>
</dbReference>
<evidence type="ECO:0000256" key="2">
    <source>
        <dbReference type="SAM" id="SignalP"/>
    </source>
</evidence>
<gene>
    <name evidence="4" type="ORF">Dace_1870</name>
</gene>
<evidence type="ECO:0000256" key="1">
    <source>
        <dbReference type="ARBA" id="ARBA00022729"/>
    </source>
</evidence>
<evidence type="ECO:0000259" key="3">
    <source>
        <dbReference type="Pfam" id="PF09699"/>
    </source>
</evidence>
<protein>
    <recommendedName>
        <fullName evidence="3">Doubled CXXCH motif domain-containing protein</fullName>
    </recommendedName>
</protein>
<feature type="domain" description="Doubled CXXCH motif" evidence="3">
    <location>
        <begin position="370"/>
        <end position="405"/>
    </location>
</feature>
<dbReference type="SUPFAM" id="SSF48695">
    <property type="entry name" value="Multiheme cytochromes"/>
    <property type="match status" value="1"/>
</dbReference>
<dbReference type="InterPro" id="IPR010177">
    <property type="entry name" value="Paired_CXXCH_1"/>
</dbReference>
<dbReference type="Pfam" id="PF09699">
    <property type="entry name" value="Paired_CXXCH_1"/>
    <property type="match status" value="1"/>
</dbReference>
<keyword evidence="1 2" id="KW-0732">Signal</keyword>
<dbReference type="Gene3D" id="3.90.10.10">
    <property type="entry name" value="Cytochrome C3"/>
    <property type="match status" value="1"/>
</dbReference>
<evidence type="ECO:0000313" key="4">
    <source>
        <dbReference type="EMBL" id="EAT16406.1"/>
    </source>
</evidence>
<dbReference type="PANTHER" id="PTHR35038">
    <property type="entry name" value="DISSIMILATORY SULFITE REDUCTASE SIRA"/>
    <property type="match status" value="1"/>
</dbReference>
<dbReference type="AlphaFoldDB" id="Q1K1I2"/>
<feature type="signal peptide" evidence="2">
    <location>
        <begin position="1"/>
        <end position="28"/>
    </location>
</feature>
<feature type="chain" id="PRO_5004192713" description="Doubled CXXCH motif domain-containing protein" evidence="2">
    <location>
        <begin position="29"/>
        <end position="406"/>
    </location>
</feature>
<dbReference type="Proteomes" id="UP000005695">
    <property type="component" value="Unassembled WGS sequence"/>
</dbReference>
<dbReference type="OrthoDB" id="5405400at2"/>
<reference evidence="4" key="2">
    <citation type="submission" date="2006-05" db="EMBL/GenBank/DDBJ databases">
        <title>Sequencing of the draft genome and assembly of Desulfuromonas acetoxidans DSM 684.</title>
        <authorList>
            <consortium name="US DOE Joint Genome Institute (JGI-PGF)"/>
            <person name="Copeland A."/>
            <person name="Lucas S."/>
            <person name="Lapidus A."/>
            <person name="Barry K."/>
            <person name="Detter J.C."/>
            <person name="Glavina del Rio T."/>
            <person name="Hammon N."/>
            <person name="Israni S."/>
            <person name="Dalin E."/>
            <person name="Tice H."/>
            <person name="Bruce D."/>
            <person name="Pitluck S."/>
            <person name="Richardson P."/>
        </authorList>
    </citation>
    <scope>NUCLEOTIDE SEQUENCE [LARGE SCALE GENOMIC DNA]</scope>
    <source>
        <strain evidence="4">DSM 684</strain>
    </source>
</reference>
<comment type="caution">
    <text evidence="4">The sequence shown here is derived from an EMBL/GenBank/DDBJ whole genome shotgun (WGS) entry which is preliminary data.</text>
</comment>
<dbReference type="InterPro" id="IPR051829">
    <property type="entry name" value="Multiheme_Cytochr_ET"/>
</dbReference>
<accession>Q1K1I2</accession>